<evidence type="ECO:0000256" key="3">
    <source>
        <dbReference type="PROSITE-ProRule" id="PRU10038"/>
    </source>
</evidence>
<dbReference type="InterPro" id="IPR029058">
    <property type="entry name" value="AB_hydrolase_fold"/>
</dbReference>
<evidence type="ECO:0000313" key="5">
    <source>
        <dbReference type="EMBL" id="QVM83837.1"/>
    </source>
</evidence>
<dbReference type="InterPro" id="IPR013094">
    <property type="entry name" value="AB_hydrolase_3"/>
</dbReference>
<gene>
    <name evidence="5" type="ORF">HT578_09130</name>
</gene>
<feature type="domain" description="Alpha/beta hydrolase fold-3" evidence="4">
    <location>
        <begin position="79"/>
        <end position="284"/>
    </location>
</feature>
<dbReference type="InterPro" id="IPR033140">
    <property type="entry name" value="Lipase_GDXG_put_SER_AS"/>
</dbReference>
<dbReference type="Pfam" id="PF07859">
    <property type="entry name" value="Abhydrolase_3"/>
    <property type="match status" value="1"/>
</dbReference>
<evidence type="ECO:0000313" key="6">
    <source>
        <dbReference type="Proteomes" id="UP000677126"/>
    </source>
</evidence>
<dbReference type="PANTHER" id="PTHR48081">
    <property type="entry name" value="AB HYDROLASE SUPERFAMILY PROTEIN C4A8.06C"/>
    <property type="match status" value="1"/>
</dbReference>
<keyword evidence="6" id="KW-1185">Reference proteome</keyword>
<dbReference type="PROSITE" id="PS01174">
    <property type="entry name" value="LIPASE_GDXG_SER"/>
    <property type="match status" value="1"/>
</dbReference>
<dbReference type="InterPro" id="IPR050300">
    <property type="entry name" value="GDXG_lipolytic_enzyme"/>
</dbReference>
<organism evidence="5 6">
    <name type="scientific">Novosphingobium decolorationis</name>
    <dbReference type="NCBI Taxonomy" id="2698673"/>
    <lineage>
        <taxon>Bacteria</taxon>
        <taxon>Pseudomonadati</taxon>
        <taxon>Pseudomonadota</taxon>
        <taxon>Alphaproteobacteria</taxon>
        <taxon>Sphingomonadales</taxon>
        <taxon>Sphingomonadaceae</taxon>
        <taxon>Novosphingobium</taxon>
    </lineage>
</organism>
<comment type="similarity">
    <text evidence="1">Belongs to the 'GDXG' lipolytic enzyme family.</text>
</comment>
<keyword evidence="2 5" id="KW-0378">Hydrolase</keyword>
<proteinExistence type="inferred from homology"/>
<protein>
    <submittedName>
        <fullName evidence="5">Alpha/beta hydrolase</fullName>
    </submittedName>
</protein>
<sequence length="311" mass="33888">MSRIYEPTVEAFLEAFRAAGLRPFIECTPEQARQQLAALRQASPVGPDMARIEDVLVKSGEAEIGARVYEPVPSCRSTVVYLHGGGWVVGDVETSDFAARHLAARTGARVVSVGYRLAPEYPFPTAVDDAEAGLRWTADFVRRHEGEGHPIVIAGDSAGANLATVVCLRMRDCSGPRIDGQILIYPVTDCDFTTGSYIDYEADKPLSSSDMRWFWSHYVKDESARTHPEASPLRGDLKGLPPAFVVTAEHDPLRDEGEAFAAKLAEAGVPVRYKLYPGTVHGFFSLPHVVVPAQTLLSDCADFINSLTPVE</sequence>
<dbReference type="EMBL" id="CP054856">
    <property type="protein sequence ID" value="QVM83837.1"/>
    <property type="molecule type" value="Genomic_DNA"/>
</dbReference>
<dbReference type="PANTHER" id="PTHR48081:SF8">
    <property type="entry name" value="ALPHA_BETA HYDROLASE FOLD-3 DOMAIN-CONTAINING PROTEIN-RELATED"/>
    <property type="match status" value="1"/>
</dbReference>
<reference evidence="5 6" key="1">
    <citation type="journal article" date="2021" name="Int. J. Syst. Evol. Microbiol.">
        <title>Novosphingobium decolorationis sp. nov., an aniline blue-decolourizing bacterium isolated from East Pacific sediment.</title>
        <authorList>
            <person name="Chen X."/>
            <person name="Dong B."/>
            <person name="Chen T."/>
            <person name="Ren N."/>
            <person name="Wang J."/>
            <person name="Xu Y."/>
            <person name="Yang J."/>
            <person name="Zhu S."/>
            <person name="Chen J."/>
        </authorList>
    </citation>
    <scope>NUCLEOTIDE SEQUENCE [LARGE SCALE GENOMIC DNA]</scope>
    <source>
        <strain evidence="5 6">502str22</strain>
    </source>
</reference>
<dbReference type="GO" id="GO:0016787">
    <property type="term" value="F:hydrolase activity"/>
    <property type="evidence" value="ECO:0007669"/>
    <property type="project" value="UniProtKB-KW"/>
</dbReference>
<evidence type="ECO:0000256" key="1">
    <source>
        <dbReference type="ARBA" id="ARBA00010515"/>
    </source>
</evidence>
<name>A0ABX8E3V1_9SPHN</name>
<dbReference type="Proteomes" id="UP000677126">
    <property type="component" value="Chromosome"/>
</dbReference>
<dbReference type="SUPFAM" id="SSF53474">
    <property type="entry name" value="alpha/beta-Hydrolases"/>
    <property type="match status" value="1"/>
</dbReference>
<evidence type="ECO:0000256" key="2">
    <source>
        <dbReference type="ARBA" id="ARBA00022801"/>
    </source>
</evidence>
<dbReference type="Gene3D" id="3.40.50.1820">
    <property type="entry name" value="alpha/beta hydrolase"/>
    <property type="match status" value="1"/>
</dbReference>
<feature type="active site" evidence="3">
    <location>
        <position position="157"/>
    </location>
</feature>
<accession>A0ABX8E3V1</accession>
<evidence type="ECO:0000259" key="4">
    <source>
        <dbReference type="Pfam" id="PF07859"/>
    </source>
</evidence>
<dbReference type="RefSeq" id="WP_213503722.1">
    <property type="nucleotide sequence ID" value="NZ_CP054856.1"/>
</dbReference>